<proteinExistence type="predicted"/>
<protein>
    <submittedName>
        <fullName evidence="2">Uncharacterized protein</fullName>
    </submittedName>
</protein>
<accession>A0A1F5MI98</accession>
<feature type="region of interest" description="Disordered" evidence="1">
    <location>
        <begin position="29"/>
        <end position="53"/>
    </location>
</feature>
<dbReference type="AlphaFoldDB" id="A0A1F5MI98"/>
<sequence length="83" mass="9254">MPVEIIPQITQVAEVIPARLVSPLVEHPRGSDRFYQRKRRGGRSPRCFHGNRLSDASHQCDRKTFGSVLPVNTSPSSSLSGFH</sequence>
<dbReference type="EMBL" id="MFDT01000002">
    <property type="protein sequence ID" value="OGE65085.1"/>
    <property type="molecule type" value="Genomic_DNA"/>
</dbReference>
<evidence type="ECO:0000313" key="2">
    <source>
        <dbReference type="EMBL" id="OGE65085.1"/>
    </source>
</evidence>
<dbReference type="Proteomes" id="UP000178859">
    <property type="component" value="Unassembled WGS sequence"/>
</dbReference>
<organism evidence="2 3">
    <name type="scientific">Candidatus Daviesbacteria bacterium RIFCSPLOWO2_02_FULL_36_7</name>
    <dbReference type="NCBI Taxonomy" id="1797792"/>
    <lineage>
        <taxon>Bacteria</taxon>
        <taxon>Candidatus Daviesiibacteriota</taxon>
    </lineage>
</organism>
<evidence type="ECO:0000313" key="3">
    <source>
        <dbReference type="Proteomes" id="UP000178859"/>
    </source>
</evidence>
<name>A0A1F5MI98_9BACT</name>
<comment type="caution">
    <text evidence="2">The sequence shown here is derived from an EMBL/GenBank/DDBJ whole genome shotgun (WGS) entry which is preliminary data.</text>
</comment>
<evidence type="ECO:0000256" key="1">
    <source>
        <dbReference type="SAM" id="MobiDB-lite"/>
    </source>
</evidence>
<reference evidence="2 3" key="1">
    <citation type="journal article" date="2016" name="Nat. Commun.">
        <title>Thousands of microbial genomes shed light on interconnected biogeochemical processes in an aquifer system.</title>
        <authorList>
            <person name="Anantharaman K."/>
            <person name="Brown C.T."/>
            <person name="Hug L.A."/>
            <person name="Sharon I."/>
            <person name="Castelle C.J."/>
            <person name="Probst A.J."/>
            <person name="Thomas B.C."/>
            <person name="Singh A."/>
            <person name="Wilkins M.J."/>
            <person name="Karaoz U."/>
            <person name="Brodie E.L."/>
            <person name="Williams K.H."/>
            <person name="Hubbard S.S."/>
            <person name="Banfield J.F."/>
        </authorList>
    </citation>
    <scope>NUCLEOTIDE SEQUENCE [LARGE SCALE GENOMIC DNA]</scope>
</reference>
<gene>
    <name evidence="2" type="ORF">A3I48_01380</name>
</gene>